<organism evidence="2 3">
    <name type="scientific">Rhizobium tropici</name>
    <dbReference type="NCBI Taxonomy" id="398"/>
    <lineage>
        <taxon>Bacteria</taxon>
        <taxon>Pseudomonadati</taxon>
        <taxon>Pseudomonadota</taxon>
        <taxon>Alphaproteobacteria</taxon>
        <taxon>Hyphomicrobiales</taxon>
        <taxon>Rhizobiaceae</taxon>
        <taxon>Rhizobium/Agrobacterium group</taxon>
        <taxon>Rhizobium</taxon>
    </lineage>
</organism>
<gene>
    <name evidence="2" type="ORF">DQ393_06085</name>
</gene>
<feature type="region of interest" description="Disordered" evidence="1">
    <location>
        <begin position="155"/>
        <end position="183"/>
    </location>
</feature>
<evidence type="ECO:0000256" key="1">
    <source>
        <dbReference type="SAM" id="MobiDB-lite"/>
    </source>
</evidence>
<reference evidence="2 3" key="1">
    <citation type="submission" date="2018-06" db="EMBL/GenBank/DDBJ databases">
        <title>Whole Genome Sequence of an efficient microsymbiont, Rhizobium tropici.</title>
        <authorList>
            <person name="Srinivasan R."/>
            <person name="Singh H.V."/>
            <person name="Srivastava R."/>
            <person name="Kumari B."/>
            <person name="Radhakrishna A."/>
        </authorList>
    </citation>
    <scope>NUCLEOTIDE SEQUENCE [LARGE SCALE GENOMIC DNA]</scope>
    <source>
        <strain evidence="2 3">IGFRI Rhizo-19</strain>
    </source>
</reference>
<feature type="compositionally biased region" description="Basic and acidic residues" evidence="1">
    <location>
        <begin position="174"/>
        <end position="183"/>
    </location>
</feature>
<dbReference type="OrthoDB" id="8421918at2"/>
<feature type="compositionally biased region" description="Low complexity" evidence="1">
    <location>
        <begin position="28"/>
        <end position="41"/>
    </location>
</feature>
<evidence type="ECO:0000313" key="3">
    <source>
        <dbReference type="Proteomes" id="UP000251205"/>
    </source>
</evidence>
<dbReference type="EMBL" id="QMKK01000022">
    <property type="protein sequence ID" value="RAX42409.1"/>
    <property type="molecule type" value="Genomic_DNA"/>
</dbReference>
<dbReference type="RefSeq" id="WP_112340895.1">
    <property type="nucleotide sequence ID" value="NZ_QMKK01000022.1"/>
</dbReference>
<protein>
    <submittedName>
        <fullName evidence="2">Uncharacterized protein</fullName>
    </submittedName>
</protein>
<dbReference type="AlphaFoldDB" id="A0A329YDV8"/>
<evidence type="ECO:0000313" key="2">
    <source>
        <dbReference type="EMBL" id="RAX42409.1"/>
    </source>
</evidence>
<dbReference type="Proteomes" id="UP000251205">
    <property type="component" value="Unassembled WGS sequence"/>
</dbReference>
<proteinExistence type="predicted"/>
<feature type="region of interest" description="Disordered" evidence="1">
    <location>
        <begin position="14"/>
        <end position="62"/>
    </location>
</feature>
<comment type="caution">
    <text evidence="2">The sequence shown here is derived from an EMBL/GenBank/DDBJ whole genome shotgun (WGS) entry which is preliminary data.</text>
</comment>
<accession>A0A329YDV8</accession>
<sequence length="183" mass="18465">MSNLLDVVRAAVQPETITDSLDGNVPGASASQSPTPPSAVSLKEEEMSDPQNKPGAGNADAGHAEAIAAARKEGHAEGVKTATDRFAAALGADGIKGDGKRMGAALDLAVGSADMSAETVVAFVKANVPEMKADAGGQWGSYAARRLAAANMAAPEAGQDADKKAAGKAVLAEAVDRTNKRRK</sequence>
<name>A0A329YDV8_RHITR</name>